<sequence length="53" mass="5912">MYFRLGETTDRIKSKLETIFEAPGGSKVDIVTHSIGGLVVKSFLTHYPEVDDL</sequence>
<keyword evidence="3" id="KW-1185">Reference proteome</keyword>
<dbReference type="InterPro" id="IPR029058">
    <property type="entry name" value="AB_hydrolase_fold"/>
</dbReference>
<dbReference type="EnsemblPlants" id="Pp3c19_18650V3.1">
    <property type="protein sequence ID" value="PAC:32939857.CDS.1"/>
    <property type="gene ID" value="Pp3c19_18650"/>
</dbReference>
<dbReference type="SUPFAM" id="SSF53474">
    <property type="entry name" value="alpha/beta-Hydrolases"/>
    <property type="match status" value="1"/>
</dbReference>
<dbReference type="AlphaFoldDB" id="A0A2K1IYY1"/>
<dbReference type="PaxDb" id="3218-PP1S170_7V6.1"/>
<accession>A0A2K1IYY1</accession>
<reference evidence="1 3" key="2">
    <citation type="journal article" date="2018" name="Plant J.">
        <title>The Physcomitrella patens chromosome-scale assembly reveals moss genome structure and evolution.</title>
        <authorList>
            <person name="Lang D."/>
            <person name="Ullrich K.K."/>
            <person name="Murat F."/>
            <person name="Fuchs J."/>
            <person name="Jenkins J."/>
            <person name="Haas F.B."/>
            <person name="Piednoel M."/>
            <person name="Gundlach H."/>
            <person name="Van Bel M."/>
            <person name="Meyberg R."/>
            <person name="Vives C."/>
            <person name="Morata J."/>
            <person name="Symeonidi A."/>
            <person name="Hiss M."/>
            <person name="Muchero W."/>
            <person name="Kamisugi Y."/>
            <person name="Saleh O."/>
            <person name="Blanc G."/>
            <person name="Decker E.L."/>
            <person name="van Gessel N."/>
            <person name="Grimwood J."/>
            <person name="Hayes R.D."/>
            <person name="Graham S.W."/>
            <person name="Gunter L.E."/>
            <person name="McDaniel S.F."/>
            <person name="Hoernstein S.N.W."/>
            <person name="Larsson A."/>
            <person name="Li F.W."/>
            <person name="Perroud P.F."/>
            <person name="Phillips J."/>
            <person name="Ranjan P."/>
            <person name="Rokshar D.S."/>
            <person name="Rothfels C.J."/>
            <person name="Schneider L."/>
            <person name="Shu S."/>
            <person name="Stevenson D.W."/>
            <person name="Thummler F."/>
            <person name="Tillich M."/>
            <person name="Villarreal Aguilar J.C."/>
            <person name="Widiez T."/>
            <person name="Wong G.K."/>
            <person name="Wymore A."/>
            <person name="Zhang Y."/>
            <person name="Zimmer A.D."/>
            <person name="Quatrano R.S."/>
            <person name="Mayer K.F.X."/>
            <person name="Goodstein D."/>
            <person name="Casacuberta J.M."/>
            <person name="Vandepoele K."/>
            <person name="Reski R."/>
            <person name="Cuming A.C."/>
            <person name="Tuskan G.A."/>
            <person name="Maumus F."/>
            <person name="Salse J."/>
            <person name="Schmutz J."/>
            <person name="Rensing S.A."/>
        </authorList>
    </citation>
    <scope>NUCLEOTIDE SEQUENCE [LARGE SCALE GENOMIC DNA]</scope>
    <source>
        <strain evidence="2 3">cv. Gransden 2004</strain>
    </source>
</reference>
<dbReference type="EMBL" id="ABEU02000019">
    <property type="protein sequence ID" value="PNR34485.1"/>
    <property type="molecule type" value="Genomic_DNA"/>
</dbReference>
<dbReference type="STRING" id="3218.A0A2K1IYY1"/>
<dbReference type="Proteomes" id="UP000006727">
    <property type="component" value="Chromosome 19"/>
</dbReference>
<name>A0A2K1IYY1_PHYPA</name>
<dbReference type="Gramene" id="Pp3c19_18650V3.1">
    <property type="protein sequence ID" value="PAC:32939857.CDS.1"/>
    <property type="gene ID" value="Pp3c19_18650"/>
</dbReference>
<protein>
    <recommendedName>
        <fullName evidence="4">DUF676 domain-containing protein</fullName>
    </recommendedName>
</protein>
<dbReference type="InParanoid" id="A0A2K1IYY1"/>
<proteinExistence type="predicted"/>
<evidence type="ECO:0008006" key="4">
    <source>
        <dbReference type="Google" id="ProtNLM"/>
    </source>
</evidence>
<dbReference type="Gene3D" id="3.40.50.1820">
    <property type="entry name" value="alpha/beta hydrolase"/>
    <property type="match status" value="1"/>
</dbReference>
<gene>
    <name evidence="1" type="ORF">PHYPA_024302</name>
</gene>
<evidence type="ECO:0000313" key="1">
    <source>
        <dbReference type="EMBL" id="PNR34485.1"/>
    </source>
</evidence>
<evidence type="ECO:0000313" key="3">
    <source>
        <dbReference type="Proteomes" id="UP000006727"/>
    </source>
</evidence>
<organism evidence="1">
    <name type="scientific">Physcomitrium patens</name>
    <name type="common">Spreading-leaved earth moss</name>
    <name type="synonym">Physcomitrella patens</name>
    <dbReference type="NCBI Taxonomy" id="3218"/>
    <lineage>
        <taxon>Eukaryota</taxon>
        <taxon>Viridiplantae</taxon>
        <taxon>Streptophyta</taxon>
        <taxon>Embryophyta</taxon>
        <taxon>Bryophyta</taxon>
        <taxon>Bryophytina</taxon>
        <taxon>Bryopsida</taxon>
        <taxon>Funariidae</taxon>
        <taxon>Funariales</taxon>
        <taxon>Funariaceae</taxon>
        <taxon>Physcomitrium</taxon>
    </lineage>
</organism>
<reference evidence="1 3" key="1">
    <citation type="journal article" date="2008" name="Science">
        <title>The Physcomitrella genome reveals evolutionary insights into the conquest of land by plants.</title>
        <authorList>
            <person name="Rensing S."/>
            <person name="Lang D."/>
            <person name="Zimmer A."/>
            <person name="Terry A."/>
            <person name="Salamov A."/>
            <person name="Shapiro H."/>
            <person name="Nishiyama T."/>
            <person name="Perroud P.-F."/>
            <person name="Lindquist E."/>
            <person name="Kamisugi Y."/>
            <person name="Tanahashi T."/>
            <person name="Sakakibara K."/>
            <person name="Fujita T."/>
            <person name="Oishi K."/>
            <person name="Shin-I T."/>
            <person name="Kuroki Y."/>
            <person name="Toyoda A."/>
            <person name="Suzuki Y."/>
            <person name="Hashimoto A."/>
            <person name="Yamaguchi K."/>
            <person name="Sugano A."/>
            <person name="Kohara Y."/>
            <person name="Fujiyama A."/>
            <person name="Anterola A."/>
            <person name="Aoki S."/>
            <person name="Ashton N."/>
            <person name="Barbazuk W.B."/>
            <person name="Barker E."/>
            <person name="Bennetzen J."/>
            <person name="Bezanilla M."/>
            <person name="Blankenship R."/>
            <person name="Cho S.H."/>
            <person name="Dutcher S."/>
            <person name="Estelle M."/>
            <person name="Fawcett J.A."/>
            <person name="Gundlach H."/>
            <person name="Hanada K."/>
            <person name="Heyl A."/>
            <person name="Hicks K.A."/>
            <person name="Hugh J."/>
            <person name="Lohr M."/>
            <person name="Mayer K."/>
            <person name="Melkozernov A."/>
            <person name="Murata T."/>
            <person name="Nelson D."/>
            <person name="Pils B."/>
            <person name="Prigge M."/>
            <person name="Reiss B."/>
            <person name="Renner T."/>
            <person name="Rombauts S."/>
            <person name="Rushton P."/>
            <person name="Sanderfoot A."/>
            <person name="Schween G."/>
            <person name="Shiu S.-H."/>
            <person name="Stueber K."/>
            <person name="Theodoulou F.L."/>
            <person name="Tu H."/>
            <person name="Van de Peer Y."/>
            <person name="Verrier P.J."/>
            <person name="Waters E."/>
            <person name="Wood A."/>
            <person name="Yang L."/>
            <person name="Cove D."/>
            <person name="Cuming A."/>
            <person name="Hasebe M."/>
            <person name="Lucas S."/>
            <person name="Mishler D.B."/>
            <person name="Reski R."/>
            <person name="Grigoriev I."/>
            <person name="Quatrano R.S."/>
            <person name="Boore J.L."/>
        </authorList>
    </citation>
    <scope>NUCLEOTIDE SEQUENCE [LARGE SCALE GENOMIC DNA]</scope>
    <source>
        <strain evidence="2 3">cv. Gransden 2004</strain>
    </source>
</reference>
<evidence type="ECO:0000313" key="2">
    <source>
        <dbReference type="EnsemblPlants" id="PAC:32939857.CDS.1"/>
    </source>
</evidence>
<reference evidence="2" key="3">
    <citation type="submission" date="2020-12" db="UniProtKB">
        <authorList>
            <consortium name="EnsemblPlants"/>
        </authorList>
    </citation>
    <scope>IDENTIFICATION</scope>
</reference>